<reference evidence="5 6" key="1">
    <citation type="submission" date="2019-02" db="EMBL/GenBank/DDBJ databases">
        <title>Genomic Encyclopedia of Type Strains, Phase IV (KMG-IV): sequencing the most valuable type-strain genomes for metagenomic binning, comparative biology and taxonomic classification.</title>
        <authorList>
            <person name="Goeker M."/>
        </authorList>
    </citation>
    <scope>NUCLEOTIDE SEQUENCE [LARGE SCALE GENOMIC DNA]</scope>
    <source>
        <strain evidence="5 6">DSM 28825</strain>
    </source>
</reference>
<dbReference type="GO" id="GO:0015344">
    <property type="term" value="F:siderophore uptake transmembrane transporter activity"/>
    <property type="evidence" value="ECO:0007669"/>
    <property type="project" value="TreeGrafter"/>
</dbReference>
<name>A0A4Q7VIS3_9BACT</name>
<keyword evidence="2" id="KW-0998">Cell outer membrane</keyword>
<dbReference type="InterPro" id="IPR008969">
    <property type="entry name" value="CarboxyPept-like_regulatory"/>
</dbReference>
<keyword evidence="2" id="KW-0813">Transport</keyword>
<feature type="domain" description="TonB-dependent receptor plug" evidence="4">
    <location>
        <begin position="210"/>
        <end position="304"/>
    </location>
</feature>
<keyword evidence="1 3" id="KW-0732">Signal</keyword>
<evidence type="ECO:0000256" key="2">
    <source>
        <dbReference type="PROSITE-ProRule" id="PRU01360"/>
    </source>
</evidence>
<dbReference type="PANTHER" id="PTHR30069">
    <property type="entry name" value="TONB-DEPENDENT OUTER MEMBRANE RECEPTOR"/>
    <property type="match status" value="1"/>
</dbReference>
<evidence type="ECO:0000256" key="1">
    <source>
        <dbReference type="ARBA" id="ARBA00022729"/>
    </source>
</evidence>
<evidence type="ECO:0000256" key="3">
    <source>
        <dbReference type="SAM" id="SignalP"/>
    </source>
</evidence>
<gene>
    <name evidence="5" type="ORF">EV201_0486</name>
</gene>
<proteinExistence type="inferred from homology"/>
<dbReference type="Proteomes" id="UP000293562">
    <property type="component" value="Unassembled WGS sequence"/>
</dbReference>
<dbReference type="InterPro" id="IPR037066">
    <property type="entry name" value="Plug_dom_sf"/>
</dbReference>
<dbReference type="GO" id="GO:0044718">
    <property type="term" value="P:siderophore transmembrane transport"/>
    <property type="evidence" value="ECO:0007669"/>
    <property type="project" value="TreeGrafter"/>
</dbReference>
<sequence length="867" mass="100594">MNHIRKYILFLSVLFINTHSYAQDVLLKQQLNLPKQEYIVSELFKEINKQTKIEFNYTSDLNFDEKVVLKKQQFSVENCLKQVFDLSSFKIVCLDNKIFIVKIPFEEQMFRISGFIRDAETGENLINASIYNPQTFEGTVSNNFGFFSFYQKKKCPNFKISYVGYEDKEIKFSNVKDTSINIKLQPNNLLREIKVVADDKTNNINHLFLSTYNITETDLKQKSVLGMNDLFRNISYLPGVQTANEASSGLIIRNGSPDQNLILLDDVPVYYQSHLLGLFSIFNPDAIHKARLIKGGFPAQYGGRVSSVLDIRMKDGNQKKIEGEFSIGFLTSQLSVRGPIIKGKTTFNVSVRRSYLDLLTNLLFSLSDSEDLYMSYYFGDLNFKLTHKFSNRDKVYLSTYMGKDLAKQRYIQDLTDNLMEKSRNTIGWGNFTNSIRWNHVYNDKLFGNTTFILSRYTYSIKDRRLYKIDDGDFEENYYREFYSGIRDYTLKSEFDYIPSPKYYFKFGFEGAFHLTKPGSSFYSSKYNTDENEIKDKSINALEVSLYAENQIQWTSKLLTNIGLRASRFALKDKTYLSVEPRLTAQYKLNEHISFNSGFSVMSQYMHLITSSDLSLPTDIWLPVNDKIRPIRSRQYNLGSVWEIQSGLSFESEIYYKKTRNILEFSENYYTSDGASAWDQKVEPGKSWSAGIELMLKKDTGKTKGHLVYTLAKSEVKYKYLNSGKAYASPYDRRHDLSFQISQKLNSKIDFTVNWTYGSGLPVTLATQIVSTVSPYYSDHTESVPMFTKRNDIRMPSYHRLDCSFNFKKNKKHGTRIWNIGVYNAYNRKNPSLLYINQTYDGDGNSTYSLKQLSIFGFIPSISYSYHF</sequence>
<dbReference type="PANTHER" id="PTHR30069:SF29">
    <property type="entry name" value="HEMOGLOBIN AND HEMOGLOBIN-HAPTOGLOBIN-BINDING PROTEIN 1-RELATED"/>
    <property type="match status" value="1"/>
</dbReference>
<comment type="similarity">
    <text evidence="2">Belongs to the TonB-dependent receptor family.</text>
</comment>
<keyword evidence="6" id="KW-1185">Reference proteome</keyword>
<feature type="chain" id="PRO_5020922123" evidence="3">
    <location>
        <begin position="23"/>
        <end position="867"/>
    </location>
</feature>
<organism evidence="5 6">
    <name type="scientific">Ancylomarina subtilis</name>
    <dbReference type="NCBI Taxonomy" id="1639035"/>
    <lineage>
        <taxon>Bacteria</taxon>
        <taxon>Pseudomonadati</taxon>
        <taxon>Bacteroidota</taxon>
        <taxon>Bacteroidia</taxon>
        <taxon>Marinilabiliales</taxon>
        <taxon>Marinifilaceae</taxon>
        <taxon>Ancylomarina</taxon>
    </lineage>
</organism>
<comment type="subcellular location">
    <subcellularLocation>
        <location evidence="2">Cell outer membrane</location>
        <topology evidence="2">Multi-pass membrane protein</topology>
    </subcellularLocation>
</comment>
<evidence type="ECO:0000313" key="5">
    <source>
        <dbReference type="EMBL" id="RZT95858.1"/>
    </source>
</evidence>
<dbReference type="GO" id="GO:0009279">
    <property type="term" value="C:cell outer membrane"/>
    <property type="evidence" value="ECO:0007669"/>
    <property type="project" value="UniProtKB-SubCell"/>
</dbReference>
<accession>A0A4Q7VIS3</accession>
<dbReference type="PROSITE" id="PS52016">
    <property type="entry name" value="TONB_DEPENDENT_REC_3"/>
    <property type="match status" value="1"/>
</dbReference>
<evidence type="ECO:0000313" key="6">
    <source>
        <dbReference type="Proteomes" id="UP000293562"/>
    </source>
</evidence>
<dbReference type="EMBL" id="SHKN01000001">
    <property type="protein sequence ID" value="RZT95858.1"/>
    <property type="molecule type" value="Genomic_DNA"/>
</dbReference>
<keyword evidence="2" id="KW-0472">Membrane</keyword>
<dbReference type="Gene3D" id="2.60.40.1120">
    <property type="entry name" value="Carboxypeptidase-like, regulatory domain"/>
    <property type="match status" value="1"/>
</dbReference>
<keyword evidence="2" id="KW-0812">Transmembrane</keyword>
<dbReference type="Pfam" id="PF13715">
    <property type="entry name" value="CarbopepD_reg_2"/>
    <property type="match status" value="1"/>
</dbReference>
<keyword evidence="2" id="KW-1134">Transmembrane beta strand</keyword>
<feature type="signal peptide" evidence="3">
    <location>
        <begin position="1"/>
        <end position="22"/>
    </location>
</feature>
<evidence type="ECO:0000259" key="4">
    <source>
        <dbReference type="Pfam" id="PF07715"/>
    </source>
</evidence>
<dbReference type="RefSeq" id="WP_130305784.1">
    <property type="nucleotide sequence ID" value="NZ_SHKN01000001.1"/>
</dbReference>
<dbReference type="InterPro" id="IPR039426">
    <property type="entry name" value="TonB-dep_rcpt-like"/>
</dbReference>
<dbReference type="InterPro" id="IPR012910">
    <property type="entry name" value="Plug_dom"/>
</dbReference>
<dbReference type="SUPFAM" id="SSF56935">
    <property type="entry name" value="Porins"/>
    <property type="match status" value="1"/>
</dbReference>
<dbReference type="AlphaFoldDB" id="A0A4Q7VIS3"/>
<keyword evidence="5" id="KW-0675">Receptor</keyword>
<comment type="caution">
    <text evidence="5">The sequence shown here is derived from an EMBL/GenBank/DDBJ whole genome shotgun (WGS) entry which is preliminary data.</text>
</comment>
<dbReference type="Pfam" id="PF07715">
    <property type="entry name" value="Plug"/>
    <property type="match status" value="1"/>
</dbReference>
<protein>
    <submittedName>
        <fullName evidence="5">Outer membrane receptor protein involved in Fe transport</fullName>
    </submittedName>
</protein>
<dbReference type="Gene3D" id="2.170.130.10">
    <property type="entry name" value="TonB-dependent receptor, plug domain"/>
    <property type="match status" value="1"/>
</dbReference>
<dbReference type="SUPFAM" id="SSF49464">
    <property type="entry name" value="Carboxypeptidase regulatory domain-like"/>
    <property type="match status" value="1"/>
</dbReference>
<dbReference type="OrthoDB" id="9804995at2"/>